<dbReference type="EMBL" id="JBGFUD010008453">
    <property type="protein sequence ID" value="MFH4982079.1"/>
    <property type="molecule type" value="Genomic_DNA"/>
</dbReference>
<dbReference type="Pfam" id="PF00867">
    <property type="entry name" value="XPG_I"/>
    <property type="match status" value="1"/>
</dbReference>
<keyword evidence="3 15" id="KW-0235">DNA replication</keyword>
<name>A0ABD6EQ28_9BILA</name>
<feature type="region of interest" description="Disordered" evidence="16">
    <location>
        <begin position="345"/>
        <end position="385"/>
    </location>
</feature>
<evidence type="ECO:0000256" key="2">
    <source>
        <dbReference type="ARBA" id="ARBA00022553"/>
    </source>
</evidence>
<feature type="domain" description="XPG-I" evidence="17">
    <location>
        <begin position="147"/>
        <end position="219"/>
    </location>
</feature>
<dbReference type="HAMAP" id="MF_00614">
    <property type="entry name" value="Fen"/>
    <property type="match status" value="1"/>
</dbReference>
<keyword evidence="9 15" id="KW-0269">Exonuclease</keyword>
<evidence type="ECO:0000259" key="18">
    <source>
        <dbReference type="SMART" id="SM00485"/>
    </source>
</evidence>
<dbReference type="PANTHER" id="PTHR11081:SF9">
    <property type="entry name" value="FLAP ENDONUCLEASE 1"/>
    <property type="match status" value="1"/>
</dbReference>
<keyword evidence="8 15" id="KW-0378">Hydrolase</keyword>
<evidence type="ECO:0000256" key="7">
    <source>
        <dbReference type="ARBA" id="ARBA00022763"/>
    </source>
</evidence>
<dbReference type="Gene3D" id="3.40.50.1010">
    <property type="entry name" value="5'-nuclease"/>
    <property type="match status" value="1"/>
</dbReference>
<evidence type="ECO:0000256" key="10">
    <source>
        <dbReference type="ARBA" id="ARBA00022842"/>
    </source>
</evidence>
<dbReference type="SMART" id="SM00485">
    <property type="entry name" value="XPGN"/>
    <property type="match status" value="1"/>
</dbReference>
<dbReference type="InterPro" id="IPR019974">
    <property type="entry name" value="XPG_CS"/>
</dbReference>
<comment type="caution">
    <text evidence="19">The sequence shown here is derived from an EMBL/GenBank/DDBJ whole genome shotgun (WGS) entry which is preliminary data.</text>
</comment>
<dbReference type="GO" id="GO:0006284">
    <property type="term" value="P:base-excision repair"/>
    <property type="evidence" value="ECO:0007669"/>
    <property type="project" value="UniProtKB-UniRule"/>
</dbReference>
<dbReference type="GO" id="GO:0008409">
    <property type="term" value="F:5'-3' exonuclease activity"/>
    <property type="evidence" value="ECO:0007669"/>
    <property type="project" value="UniProtKB-UniRule"/>
</dbReference>
<evidence type="ECO:0000256" key="11">
    <source>
        <dbReference type="ARBA" id="ARBA00023128"/>
    </source>
</evidence>
<evidence type="ECO:0000256" key="6">
    <source>
        <dbReference type="ARBA" id="ARBA00022759"/>
    </source>
</evidence>
<evidence type="ECO:0000256" key="13">
    <source>
        <dbReference type="ARBA" id="ARBA00023242"/>
    </source>
</evidence>
<comment type="cofactor">
    <cofactor evidence="15">
        <name>Mg(2+)</name>
        <dbReference type="ChEBI" id="CHEBI:18420"/>
    </cofactor>
    <text evidence="15">Binds 2 magnesium ions per subunit. They probably participate in the reaction catalyzed by the enzyme. May bind an additional third magnesium ion after substrate binding.</text>
</comment>
<dbReference type="InterPro" id="IPR023426">
    <property type="entry name" value="Flap_endonuc"/>
</dbReference>
<evidence type="ECO:0000256" key="14">
    <source>
        <dbReference type="ARBA" id="ARBA00034726"/>
    </source>
</evidence>
<dbReference type="PANTHER" id="PTHR11081">
    <property type="entry name" value="FLAP ENDONUCLEASE FAMILY MEMBER"/>
    <property type="match status" value="1"/>
</dbReference>
<comment type="similarity">
    <text evidence="14 15">Belongs to the XPG/RAD2 endonuclease family. FEN1 subfamily.</text>
</comment>
<evidence type="ECO:0000256" key="9">
    <source>
        <dbReference type="ARBA" id="ARBA00022839"/>
    </source>
</evidence>
<evidence type="ECO:0000256" key="16">
    <source>
        <dbReference type="SAM" id="MobiDB-lite"/>
    </source>
</evidence>
<dbReference type="AlphaFoldDB" id="A0ABD6EQ28"/>
<comment type="subcellular location">
    <subcellularLocation>
        <location evidence="1 15">Mitochondrion</location>
    </subcellularLocation>
    <subcellularLocation>
        <location evidence="15">Nucleus</location>
        <location evidence="15">Nucleolus</location>
    </subcellularLocation>
    <subcellularLocation>
        <location evidence="15">Nucleus</location>
        <location evidence="15">Nucleoplasm</location>
    </subcellularLocation>
    <text evidence="15">Resides mostly in the nucleoli and relocalizes to the nucleoplasm upon DNA damage.</text>
</comment>
<keyword evidence="10 15" id="KW-0460">Magnesium</keyword>
<evidence type="ECO:0000256" key="4">
    <source>
        <dbReference type="ARBA" id="ARBA00022722"/>
    </source>
</evidence>
<dbReference type="CDD" id="cd09907">
    <property type="entry name" value="H3TH_FEN1-Euk"/>
    <property type="match status" value="1"/>
</dbReference>
<dbReference type="EC" id="3.1.-.-" evidence="15"/>
<keyword evidence="5 15" id="KW-0479">Metal-binding</keyword>
<accession>A0ABD6EQ28</accession>
<dbReference type="InterPro" id="IPR006084">
    <property type="entry name" value="XPG/Rad2"/>
</dbReference>
<dbReference type="SUPFAM" id="SSF47807">
    <property type="entry name" value="5' to 3' exonuclease, C-terminal subdomain"/>
    <property type="match status" value="1"/>
</dbReference>
<gene>
    <name evidence="19" type="ORF">AB6A40_008788</name>
</gene>
<dbReference type="PRINTS" id="PR00853">
    <property type="entry name" value="XPGRADSUPER"/>
</dbReference>
<dbReference type="GO" id="GO:0017108">
    <property type="term" value="F:5'-flap endonuclease activity"/>
    <property type="evidence" value="ECO:0007669"/>
    <property type="project" value="UniProtKB-UniRule"/>
</dbReference>
<dbReference type="InterPro" id="IPR029060">
    <property type="entry name" value="PIN-like_dom_sf"/>
</dbReference>
<proteinExistence type="inferred from homology"/>
<keyword evidence="12 15" id="KW-0234">DNA repair</keyword>
<dbReference type="PROSITE" id="PS00841">
    <property type="entry name" value="XPG_1"/>
    <property type="match status" value="1"/>
</dbReference>
<keyword evidence="2 15" id="KW-0597">Phosphoprotein</keyword>
<evidence type="ECO:0000256" key="1">
    <source>
        <dbReference type="ARBA" id="ARBA00004173"/>
    </source>
</evidence>
<keyword evidence="20" id="KW-1185">Reference proteome</keyword>
<dbReference type="GO" id="GO:0005730">
    <property type="term" value="C:nucleolus"/>
    <property type="evidence" value="ECO:0007669"/>
    <property type="project" value="UniProtKB-SubCell"/>
</dbReference>
<evidence type="ECO:0000256" key="12">
    <source>
        <dbReference type="ARBA" id="ARBA00023204"/>
    </source>
</evidence>
<keyword evidence="13 15" id="KW-0539">Nucleus</keyword>
<evidence type="ECO:0000313" key="19">
    <source>
        <dbReference type="EMBL" id="MFH4982079.1"/>
    </source>
</evidence>
<protein>
    <recommendedName>
        <fullName evidence="15">Flap endonuclease 1</fullName>
        <shortName evidence="15">FEN-1</shortName>
        <ecNumber evidence="15">3.1.-.-</ecNumber>
    </recommendedName>
    <alternativeName>
        <fullName evidence="15">Flap structure-specific endonuclease 1</fullName>
    </alternativeName>
</protein>
<organism evidence="19 20">
    <name type="scientific">Gnathostoma spinigerum</name>
    <dbReference type="NCBI Taxonomy" id="75299"/>
    <lineage>
        <taxon>Eukaryota</taxon>
        <taxon>Metazoa</taxon>
        <taxon>Ecdysozoa</taxon>
        <taxon>Nematoda</taxon>
        <taxon>Chromadorea</taxon>
        <taxon>Rhabditida</taxon>
        <taxon>Spirurina</taxon>
        <taxon>Gnathostomatomorpha</taxon>
        <taxon>Gnathostomatoidea</taxon>
        <taxon>Gnathostomatidae</taxon>
        <taxon>Gnathostoma</taxon>
    </lineage>
</organism>
<dbReference type="SUPFAM" id="SSF88723">
    <property type="entry name" value="PIN domain-like"/>
    <property type="match status" value="1"/>
</dbReference>
<evidence type="ECO:0000256" key="8">
    <source>
        <dbReference type="ARBA" id="ARBA00022801"/>
    </source>
</evidence>
<dbReference type="InterPro" id="IPR006085">
    <property type="entry name" value="XPG_DNA_repair_N"/>
</dbReference>
<keyword evidence="4 15" id="KW-0540">Nuclease</keyword>
<dbReference type="Gene3D" id="1.10.150.20">
    <property type="entry name" value="5' to 3' exonuclease, C-terminal subdomain"/>
    <property type="match status" value="1"/>
</dbReference>
<dbReference type="GO" id="GO:0005654">
    <property type="term" value="C:nucleoplasm"/>
    <property type="evidence" value="ECO:0007669"/>
    <property type="project" value="UniProtKB-SubCell"/>
</dbReference>
<feature type="compositionally biased region" description="Basic and acidic residues" evidence="16">
    <location>
        <begin position="362"/>
        <end position="374"/>
    </location>
</feature>
<evidence type="ECO:0000256" key="5">
    <source>
        <dbReference type="ARBA" id="ARBA00022723"/>
    </source>
</evidence>
<dbReference type="FunFam" id="3.40.50.1010:FF:000003">
    <property type="entry name" value="Flap endonuclease 1"/>
    <property type="match status" value="1"/>
</dbReference>
<evidence type="ECO:0000256" key="3">
    <source>
        <dbReference type="ARBA" id="ARBA00022705"/>
    </source>
</evidence>
<reference evidence="19 20" key="1">
    <citation type="submission" date="2024-08" db="EMBL/GenBank/DDBJ databases">
        <title>Gnathostoma spinigerum genome.</title>
        <authorList>
            <person name="Gonzalez-Bertolin B."/>
            <person name="Monzon S."/>
            <person name="Zaballos A."/>
            <person name="Jimenez P."/>
            <person name="Dekumyoy P."/>
            <person name="Varona S."/>
            <person name="Cuesta I."/>
            <person name="Sumanam S."/>
            <person name="Adisakwattana P."/>
            <person name="Gasser R.B."/>
            <person name="Hernandez-Gonzalez A."/>
            <person name="Young N.D."/>
            <person name="Perteguer M.J."/>
        </authorList>
    </citation>
    <scope>NUCLEOTIDE SEQUENCE [LARGE SCALE GENOMIC DNA]</scope>
    <source>
        <strain evidence="19">AL3</strain>
        <tissue evidence="19">Liver</tissue>
    </source>
</reference>
<dbReference type="InterPro" id="IPR006086">
    <property type="entry name" value="XPG-I_dom"/>
</dbReference>
<evidence type="ECO:0000313" key="20">
    <source>
        <dbReference type="Proteomes" id="UP001608902"/>
    </source>
</evidence>
<comment type="function">
    <text evidence="15">Structure-specific nuclease with 5'-flap endonuclease and 5'-3' exonuclease activities involved in DNA replication and repair. During DNA replication, cleaves the 5'-overhanging flap structure that is generated by displacement synthesis when DNA polymerase encounters the 5'-end of a downstream Okazaki fragment. It enters the flap from the 5'-end and then tracks to cleave the flap base, leaving a nick for ligation. Also involved in the long patch base excision repair (LP-BER) pathway, by cleaving within the apurinic/apyrimidinic (AP) site-terminated flap. Acts as a genome stabilization factor that prevents flaps from equilibrating into structures that lead to duplications and deletions. Also possesses 5'-3' exonuclease activity on nicked or gapped double-stranded DNA, and exhibits RNase H activity. Also involved in replication and repair of rDNA and in repairing mitochondrial DNA.</text>
</comment>
<keyword evidence="6 15" id="KW-0255">Endonuclease</keyword>
<dbReference type="SMART" id="SM00484">
    <property type="entry name" value="XPGI"/>
    <property type="match status" value="1"/>
</dbReference>
<dbReference type="SMART" id="SM00279">
    <property type="entry name" value="HhH2"/>
    <property type="match status" value="1"/>
</dbReference>
<dbReference type="Proteomes" id="UP001608902">
    <property type="component" value="Unassembled WGS sequence"/>
</dbReference>
<dbReference type="InterPro" id="IPR008918">
    <property type="entry name" value="HhH2"/>
</dbReference>
<dbReference type="InterPro" id="IPR036279">
    <property type="entry name" value="5-3_exonuclease_C_sf"/>
</dbReference>
<feature type="compositionally biased region" description="Polar residues" evidence="16">
    <location>
        <begin position="345"/>
        <end position="355"/>
    </location>
</feature>
<dbReference type="GO" id="GO:0000287">
    <property type="term" value="F:magnesium ion binding"/>
    <property type="evidence" value="ECO:0007669"/>
    <property type="project" value="UniProtKB-UniRule"/>
</dbReference>
<keyword evidence="7 15" id="KW-0227">DNA damage</keyword>
<keyword evidence="11 15" id="KW-0496">Mitochondrion</keyword>
<dbReference type="GO" id="GO:0005739">
    <property type="term" value="C:mitochondrion"/>
    <property type="evidence" value="ECO:0007669"/>
    <property type="project" value="UniProtKB-SubCell"/>
</dbReference>
<dbReference type="GO" id="GO:0043137">
    <property type="term" value="P:DNA replication, removal of RNA primer"/>
    <property type="evidence" value="ECO:0007669"/>
    <property type="project" value="UniProtKB-UniRule"/>
</dbReference>
<dbReference type="Pfam" id="PF00752">
    <property type="entry name" value="XPG_N"/>
    <property type="match status" value="1"/>
</dbReference>
<dbReference type="GO" id="GO:0003677">
    <property type="term" value="F:DNA binding"/>
    <property type="evidence" value="ECO:0007669"/>
    <property type="project" value="UniProtKB-UniRule"/>
</dbReference>
<dbReference type="PROSITE" id="PS00842">
    <property type="entry name" value="XPG_2"/>
    <property type="match status" value="1"/>
</dbReference>
<sequence length="385" mass="43698">MGIKDLSKVIGDHSPNSVKLCDIKSYFGRKVAIDASMCIYQFLIAVRQEGGSQLQTESGETTSHLMGMFYRTIRMIDNGIKPVYVFDGKPPQMKSGELEKRTERRVEAEKQLNEAIEKGDSGAAEKFTRRLVKVTKEQNEDCKKLLSLMGVPVVNAPCEAEAQCAALVRTGRVFAAATEDMDALTFGSNILLRQLTASEAKKLPIKEISLERVLKDFEMNQEEFVDLCILLGCDYTQTIRGIGPKKAFELIQKYRTIENILENIDQTKYPVPDSWMYAEARKLFLQPEIDDTSELKLSWKEPDVEGIVEYLCHEKGFNEERIRSSLSKMQKGRQAAQQGRIDSFFKTTGTVSSEPTSKKRKILEEKKNKNDVKKRSQNVLKKTRN</sequence>
<dbReference type="CDD" id="cd09867">
    <property type="entry name" value="PIN_FEN1"/>
    <property type="match status" value="1"/>
</dbReference>
<dbReference type="FunFam" id="1.10.150.20:FF:000009">
    <property type="entry name" value="Flap endonuclease 1"/>
    <property type="match status" value="1"/>
</dbReference>
<evidence type="ECO:0000259" key="17">
    <source>
        <dbReference type="SMART" id="SM00484"/>
    </source>
</evidence>
<evidence type="ECO:0000256" key="15">
    <source>
        <dbReference type="HAMAP-Rule" id="MF_03140"/>
    </source>
</evidence>
<feature type="domain" description="XPG N-terminal" evidence="18">
    <location>
        <begin position="1"/>
        <end position="108"/>
    </location>
</feature>